<keyword evidence="3" id="KW-0804">Transcription</keyword>
<evidence type="ECO:0000313" key="6">
    <source>
        <dbReference type="EMBL" id="NTY63700.1"/>
    </source>
</evidence>
<dbReference type="PRINTS" id="PR00455">
    <property type="entry name" value="HTHTETR"/>
</dbReference>
<dbReference type="InterPro" id="IPR001647">
    <property type="entry name" value="HTH_TetR"/>
</dbReference>
<protein>
    <submittedName>
        <fullName evidence="6">TetR/AcrR family transcriptional regulator</fullName>
    </submittedName>
</protein>
<keyword evidence="1" id="KW-0805">Transcription regulation</keyword>
<dbReference type="SUPFAM" id="SSF46689">
    <property type="entry name" value="Homeodomain-like"/>
    <property type="match status" value="1"/>
</dbReference>
<dbReference type="RefSeq" id="WP_174401357.1">
    <property type="nucleotide sequence ID" value="NZ_VBSB01000035.1"/>
</dbReference>
<evidence type="ECO:0000256" key="4">
    <source>
        <dbReference type="PROSITE-ProRule" id="PRU00335"/>
    </source>
</evidence>
<name>A0ABX2K220_9MYCO</name>
<sequence length="214" mass="22727">MSGGTAKSAPSTERGRRARAAIVDAAAVLIYQRGTRATSLEDVLAVAGCGKSQLYHYFDDKAELVGAVIDRQLEIVLAAQPGLTHIDSWATLDAWLAGIVRMHSAPGGPFACPLGKLAAELMDDEDFRPLVDAAFGRWVALLAEGLGTMRERGELRAAVEPDRLAASVIASLQGGMLVGRVRADITPMRDAVDVARAQLRRWCPAAADKPSPTP</sequence>
<feature type="DNA-binding region" description="H-T-H motif" evidence="4">
    <location>
        <begin position="39"/>
        <end position="58"/>
    </location>
</feature>
<dbReference type="InterPro" id="IPR011075">
    <property type="entry name" value="TetR_C"/>
</dbReference>
<dbReference type="EMBL" id="VBSB01000035">
    <property type="protein sequence ID" value="NTY63700.1"/>
    <property type="molecule type" value="Genomic_DNA"/>
</dbReference>
<dbReference type="Gene3D" id="1.10.357.10">
    <property type="entry name" value="Tetracycline Repressor, domain 2"/>
    <property type="match status" value="1"/>
</dbReference>
<proteinExistence type="predicted"/>
<dbReference type="PANTHER" id="PTHR47506">
    <property type="entry name" value="TRANSCRIPTIONAL REGULATORY PROTEIN"/>
    <property type="match status" value="1"/>
</dbReference>
<evidence type="ECO:0000256" key="2">
    <source>
        <dbReference type="ARBA" id="ARBA00023125"/>
    </source>
</evidence>
<dbReference type="InterPro" id="IPR009057">
    <property type="entry name" value="Homeodomain-like_sf"/>
</dbReference>
<evidence type="ECO:0000313" key="7">
    <source>
        <dbReference type="Proteomes" id="UP000708347"/>
    </source>
</evidence>
<keyword evidence="2 4" id="KW-0238">DNA-binding</keyword>
<evidence type="ECO:0000256" key="3">
    <source>
        <dbReference type="ARBA" id="ARBA00023163"/>
    </source>
</evidence>
<gene>
    <name evidence="6" type="ORF">FEG63_29700</name>
</gene>
<feature type="domain" description="HTH tetR-type" evidence="5">
    <location>
        <begin position="16"/>
        <end position="76"/>
    </location>
</feature>
<dbReference type="Pfam" id="PF16925">
    <property type="entry name" value="TetR_C_13"/>
    <property type="match status" value="1"/>
</dbReference>
<keyword evidence="7" id="KW-1185">Reference proteome</keyword>
<comment type="caution">
    <text evidence="6">The sequence shown here is derived from an EMBL/GenBank/DDBJ whole genome shotgun (WGS) entry which is preliminary data.</text>
</comment>
<dbReference type="Pfam" id="PF00440">
    <property type="entry name" value="TetR_N"/>
    <property type="match status" value="1"/>
</dbReference>
<dbReference type="InterPro" id="IPR036271">
    <property type="entry name" value="Tet_transcr_reg_TetR-rel_C_sf"/>
</dbReference>
<accession>A0ABX2K220</accession>
<organism evidence="6 7">
    <name type="scientific">Mycolicibacterium sphagni</name>
    <dbReference type="NCBI Taxonomy" id="1786"/>
    <lineage>
        <taxon>Bacteria</taxon>
        <taxon>Bacillati</taxon>
        <taxon>Actinomycetota</taxon>
        <taxon>Actinomycetes</taxon>
        <taxon>Mycobacteriales</taxon>
        <taxon>Mycobacteriaceae</taxon>
        <taxon>Mycolicibacterium</taxon>
    </lineage>
</organism>
<evidence type="ECO:0000259" key="5">
    <source>
        <dbReference type="PROSITE" id="PS50977"/>
    </source>
</evidence>
<dbReference type="Proteomes" id="UP000708347">
    <property type="component" value="Unassembled WGS sequence"/>
</dbReference>
<dbReference type="PROSITE" id="PS50977">
    <property type="entry name" value="HTH_TETR_2"/>
    <property type="match status" value="1"/>
</dbReference>
<dbReference type="PANTHER" id="PTHR47506:SF3">
    <property type="entry name" value="HTH-TYPE TRANSCRIPTIONAL REGULATOR LMRA"/>
    <property type="match status" value="1"/>
</dbReference>
<evidence type="ECO:0000256" key="1">
    <source>
        <dbReference type="ARBA" id="ARBA00023015"/>
    </source>
</evidence>
<reference evidence="6 7" key="1">
    <citation type="submission" date="2019-05" db="EMBL/GenBank/DDBJ databases">
        <title>Mycolicibacterium sphagni ENV482 genome assembly.</title>
        <authorList>
            <person name="Chen W."/>
            <person name="Faulkner N.W."/>
            <person name="Hyman M.R."/>
        </authorList>
    </citation>
    <scope>NUCLEOTIDE SEQUENCE [LARGE SCALE GENOMIC DNA]</scope>
    <source>
        <strain evidence="6 7">ENV482</strain>
    </source>
</reference>
<dbReference type="SUPFAM" id="SSF48498">
    <property type="entry name" value="Tetracyclin repressor-like, C-terminal domain"/>
    <property type="match status" value="1"/>
</dbReference>